<feature type="binding site" evidence="22">
    <location>
        <begin position="100"/>
        <end position="101"/>
    </location>
    <ligand>
        <name>ATP</name>
        <dbReference type="ChEBI" id="CHEBI:30616"/>
    </ligand>
</feature>
<feature type="active site" description="Proton acceptor" evidence="20">
    <location>
        <position position="75"/>
    </location>
</feature>
<evidence type="ECO:0000256" key="9">
    <source>
        <dbReference type="ARBA" id="ARBA00022692"/>
    </source>
</evidence>
<sequence>MTKQNEKPERTTGIKHVFAATTYSIGGLKCLWKEAAFRQEVLLYLIVMAVFALIGANGAQYLVATGLALLLVAIEALNTAIEAVVDHLSPDWSEFARDAKDLGSLAVMCLLIANGLFLAYVLWQHLILA</sequence>
<evidence type="ECO:0000256" key="12">
    <source>
        <dbReference type="ARBA" id="ARBA00022777"/>
    </source>
</evidence>
<keyword evidence="15 24" id="KW-1133">Transmembrane helix</keyword>
<evidence type="ECO:0000256" key="21">
    <source>
        <dbReference type="PIRSR" id="PIRSR600829-2"/>
    </source>
</evidence>
<keyword evidence="11 22" id="KW-0547">Nucleotide-binding</keyword>
<proteinExistence type="inferred from homology"/>
<feature type="binding site" evidence="22">
    <location>
        <position position="34"/>
    </location>
    <ligand>
        <name>ATP</name>
        <dbReference type="ChEBI" id="CHEBI:30616"/>
    </ligand>
</feature>
<accession>A0A347UFX3</accession>
<name>A0A347UFX3_9RHOB</name>
<evidence type="ECO:0000256" key="7">
    <source>
        <dbReference type="ARBA" id="ARBA00022519"/>
    </source>
</evidence>
<dbReference type="Pfam" id="PF01219">
    <property type="entry name" value="DAGK_prokar"/>
    <property type="match status" value="1"/>
</dbReference>
<dbReference type="Gene3D" id="1.10.287.3610">
    <property type="match status" value="1"/>
</dbReference>
<gene>
    <name evidence="25" type="ORF">BAR1_07295</name>
</gene>
<evidence type="ECO:0000313" key="25">
    <source>
        <dbReference type="EMBL" id="AXX97751.1"/>
    </source>
</evidence>
<evidence type="ECO:0000256" key="5">
    <source>
        <dbReference type="ARBA" id="ARBA00022475"/>
    </source>
</evidence>
<evidence type="ECO:0000256" key="15">
    <source>
        <dbReference type="ARBA" id="ARBA00022989"/>
    </source>
</evidence>
<feature type="transmembrane region" description="Helical" evidence="24">
    <location>
        <begin position="41"/>
        <end position="63"/>
    </location>
</feature>
<reference evidence="25 26" key="1">
    <citation type="submission" date="2018-09" db="EMBL/GenBank/DDBJ databases">
        <title>Profundibacter amoris BAR1 gen. nov., sp. nov., a new member of the Roseobacter clade isolated at Lokis Castle Vent Field on the Arctic Mid-Oceanic Ridge.</title>
        <authorList>
            <person name="Le Moine Bauer S."/>
            <person name="Sjoeberg A.G."/>
            <person name="L'Haridon S."/>
            <person name="Stokke R."/>
            <person name="Roalkvam I."/>
            <person name="Steen I.H."/>
            <person name="Dahle H."/>
        </authorList>
    </citation>
    <scope>NUCLEOTIDE SEQUENCE [LARGE SCALE GENOMIC DNA]</scope>
    <source>
        <strain evidence="25 26">BAR1</strain>
    </source>
</reference>
<dbReference type="GO" id="GO:0005524">
    <property type="term" value="F:ATP binding"/>
    <property type="evidence" value="ECO:0007669"/>
    <property type="project" value="UniProtKB-KW"/>
</dbReference>
<keyword evidence="9 24" id="KW-0812">Transmembrane</keyword>
<keyword evidence="12 24" id="KW-0418">Kinase</keyword>
<keyword evidence="5" id="KW-1003">Cell membrane</keyword>
<feature type="binding site" evidence="22">
    <location>
        <position position="23"/>
    </location>
    <ligand>
        <name>ATP</name>
        <dbReference type="ChEBI" id="CHEBI:30616"/>
    </ligand>
</feature>
<comment type="cofactor">
    <cofactor evidence="23">
        <name>Mg(2+)</name>
        <dbReference type="ChEBI" id="CHEBI:18420"/>
    </cofactor>
    <text evidence="23">Mn(2+), Zn(2+), Cd(2+) and Co(2+) support activity to lesser extents.</text>
</comment>
<dbReference type="CDD" id="cd14264">
    <property type="entry name" value="DAGK_IM"/>
    <property type="match status" value="1"/>
</dbReference>
<dbReference type="RefSeq" id="WP_118942408.1">
    <property type="nucleotide sequence ID" value="NZ_CP032125.1"/>
</dbReference>
<keyword evidence="17 24" id="KW-0472">Membrane</keyword>
<keyword evidence="14 23" id="KW-0460">Magnesium</keyword>
<dbReference type="PANTHER" id="PTHR34299:SF1">
    <property type="entry name" value="DIACYLGLYCEROL KINASE"/>
    <property type="match status" value="1"/>
</dbReference>
<keyword evidence="7 24" id="KW-0997">Cell inner membrane</keyword>
<feature type="binding site" evidence="23">
    <location>
        <position position="34"/>
    </location>
    <ligand>
        <name>a divalent metal cation</name>
        <dbReference type="ChEBI" id="CHEBI:60240"/>
    </ligand>
</feature>
<dbReference type="EMBL" id="CP032125">
    <property type="protein sequence ID" value="AXX97751.1"/>
    <property type="molecule type" value="Genomic_DNA"/>
</dbReference>
<organism evidence="25 26">
    <name type="scientific">Profundibacter amoris</name>
    <dbReference type="NCBI Taxonomy" id="2171755"/>
    <lineage>
        <taxon>Bacteria</taxon>
        <taxon>Pseudomonadati</taxon>
        <taxon>Pseudomonadota</taxon>
        <taxon>Alphaproteobacteria</taxon>
        <taxon>Rhodobacterales</taxon>
        <taxon>Paracoccaceae</taxon>
        <taxon>Profundibacter</taxon>
    </lineage>
</organism>
<evidence type="ECO:0000313" key="26">
    <source>
        <dbReference type="Proteomes" id="UP000261704"/>
    </source>
</evidence>
<evidence type="ECO:0000256" key="18">
    <source>
        <dbReference type="ARBA" id="ARBA00023209"/>
    </source>
</evidence>
<evidence type="ECO:0000256" key="16">
    <source>
        <dbReference type="ARBA" id="ARBA00023098"/>
    </source>
</evidence>
<dbReference type="GO" id="GO:0005886">
    <property type="term" value="C:plasma membrane"/>
    <property type="evidence" value="ECO:0007669"/>
    <property type="project" value="UniProtKB-SubCell"/>
</dbReference>
<keyword evidence="6" id="KW-0444">Lipid biosynthesis</keyword>
<keyword evidence="18" id="KW-0594">Phospholipid biosynthesis</keyword>
<feature type="binding site" evidence="22">
    <location>
        <position position="82"/>
    </location>
    <ligand>
        <name>ATP</name>
        <dbReference type="ChEBI" id="CHEBI:30616"/>
    </ligand>
</feature>
<keyword evidence="19 24" id="KW-1208">Phospholipid metabolism</keyword>
<evidence type="ECO:0000256" key="6">
    <source>
        <dbReference type="ARBA" id="ARBA00022516"/>
    </source>
</evidence>
<keyword evidence="8 24" id="KW-0808">Transferase</keyword>
<evidence type="ECO:0000256" key="3">
    <source>
        <dbReference type="ARBA" id="ARBA00012133"/>
    </source>
</evidence>
<dbReference type="EC" id="2.7.1.107" evidence="3 24"/>
<comment type="catalytic activity">
    <reaction evidence="24">
        <text>a 1,2-diacyl-sn-glycerol + ATP = a 1,2-diacyl-sn-glycero-3-phosphate + ADP + H(+)</text>
        <dbReference type="Rhea" id="RHEA:10272"/>
        <dbReference type="ChEBI" id="CHEBI:15378"/>
        <dbReference type="ChEBI" id="CHEBI:17815"/>
        <dbReference type="ChEBI" id="CHEBI:30616"/>
        <dbReference type="ChEBI" id="CHEBI:58608"/>
        <dbReference type="ChEBI" id="CHEBI:456216"/>
        <dbReference type="EC" id="2.7.1.107"/>
    </reaction>
</comment>
<evidence type="ECO:0000256" key="8">
    <source>
        <dbReference type="ARBA" id="ARBA00022679"/>
    </source>
</evidence>
<feature type="binding site" evidence="23">
    <location>
        <position position="82"/>
    </location>
    <ligand>
        <name>a divalent metal cation</name>
        <dbReference type="ChEBI" id="CHEBI:60240"/>
    </ligand>
</feature>
<evidence type="ECO:0000256" key="24">
    <source>
        <dbReference type="RuleBase" id="RU363065"/>
    </source>
</evidence>
<comment type="subcellular location">
    <subcellularLocation>
        <location evidence="1 24">Cell inner membrane</location>
        <topology evidence="1 24">Multi-pass membrane protein</topology>
    </subcellularLocation>
</comment>
<keyword evidence="26" id="KW-1185">Reference proteome</keyword>
<feature type="binding site" evidence="21">
    <location>
        <position position="75"/>
    </location>
    <ligand>
        <name>substrate</name>
    </ligand>
</feature>
<evidence type="ECO:0000256" key="20">
    <source>
        <dbReference type="PIRSR" id="PIRSR600829-1"/>
    </source>
</evidence>
<evidence type="ECO:0000256" key="4">
    <source>
        <dbReference type="ARBA" id="ARBA00017575"/>
    </source>
</evidence>
<evidence type="ECO:0000256" key="19">
    <source>
        <dbReference type="ARBA" id="ARBA00023264"/>
    </source>
</evidence>
<dbReference type="GO" id="GO:0006654">
    <property type="term" value="P:phosphatidic acid biosynthetic process"/>
    <property type="evidence" value="ECO:0007669"/>
    <property type="project" value="InterPro"/>
</dbReference>
<dbReference type="KEGG" id="pamo:BAR1_07295"/>
<dbReference type="OrthoDB" id="9796011at2"/>
<evidence type="ECO:0000256" key="22">
    <source>
        <dbReference type="PIRSR" id="PIRSR600829-3"/>
    </source>
</evidence>
<dbReference type="PROSITE" id="PS01069">
    <property type="entry name" value="DAGK_PROKAR"/>
    <property type="match status" value="1"/>
</dbReference>
<protein>
    <recommendedName>
        <fullName evidence="4 24">Diacylglycerol kinase</fullName>
        <ecNumber evidence="3 24">2.7.1.107</ecNumber>
    </recommendedName>
</protein>
<evidence type="ECO:0000256" key="13">
    <source>
        <dbReference type="ARBA" id="ARBA00022840"/>
    </source>
</evidence>
<comment type="similarity">
    <text evidence="2 24">Belongs to the bacterial diacylglycerol kinase family.</text>
</comment>
<dbReference type="GO" id="GO:0004143">
    <property type="term" value="F:ATP-dependent diacylglycerol kinase activity"/>
    <property type="evidence" value="ECO:0007669"/>
    <property type="project" value="UniProtKB-EC"/>
</dbReference>
<evidence type="ECO:0000256" key="23">
    <source>
        <dbReference type="PIRSR" id="PIRSR600829-4"/>
    </source>
</evidence>
<dbReference type="InterPro" id="IPR033718">
    <property type="entry name" value="DAGK_prok"/>
</dbReference>
<evidence type="ECO:0000256" key="2">
    <source>
        <dbReference type="ARBA" id="ARBA00005967"/>
    </source>
</evidence>
<feature type="binding site" evidence="21">
    <location>
        <begin position="36"/>
        <end position="40"/>
    </location>
    <ligand>
        <name>substrate</name>
    </ligand>
</feature>
<evidence type="ECO:0000256" key="14">
    <source>
        <dbReference type="ARBA" id="ARBA00022842"/>
    </source>
</evidence>
<keyword evidence="10 23" id="KW-0479">Metal-binding</keyword>
<comment type="function">
    <text evidence="24">Catalyzes the ATP-dependent phosphorylation of sn-l,2-diacylglycerol (DAG) to phosphatidic acid. Involved in the recycling of diacylglycerol produced as a by-product during membrane-derived oligosaccharide (MDO) biosynthesis.</text>
</comment>
<dbReference type="InterPro" id="IPR000829">
    <property type="entry name" value="DAGK"/>
</dbReference>
<dbReference type="AlphaFoldDB" id="A0A347UFX3"/>
<dbReference type="PANTHER" id="PTHR34299">
    <property type="entry name" value="DIACYLGLYCEROL KINASE"/>
    <property type="match status" value="1"/>
</dbReference>
<evidence type="ECO:0000256" key="10">
    <source>
        <dbReference type="ARBA" id="ARBA00022723"/>
    </source>
</evidence>
<feature type="transmembrane region" description="Helical" evidence="24">
    <location>
        <begin position="102"/>
        <end position="123"/>
    </location>
</feature>
<evidence type="ECO:0000256" key="17">
    <source>
        <dbReference type="ARBA" id="ARBA00023136"/>
    </source>
</evidence>
<comment type="caution">
    <text evidence="24">Lacks conserved residue(s) required for the propagation of feature annotation.</text>
</comment>
<keyword evidence="16 24" id="KW-0443">Lipid metabolism</keyword>
<dbReference type="GO" id="GO:0046872">
    <property type="term" value="F:metal ion binding"/>
    <property type="evidence" value="ECO:0007669"/>
    <property type="project" value="UniProtKB-KW"/>
</dbReference>
<feature type="binding site" evidence="21">
    <location>
        <position position="104"/>
    </location>
    <ligand>
        <name>substrate</name>
    </ligand>
</feature>
<evidence type="ECO:0000256" key="11">
    <source>
        <dbReference type="ARBA" id="ARBA00022741"/>
    </source>
</evidence>
<dbReference type="Proteomes" id="UP000261704">
    <property type="component" value="Chromosome"/>
</dbReference>
<evidence type="ECO:0000256" key="1">
    <source>
        <dbReference type="ARBA" id="ARBA00004429"/>
    </source>
</evidence>
<dbReference type="InterPro" id="IPR036945">
    <property type="entry name" value="DAGK_sf"/>
</dbReference>
<keyword evidence="13 22" id="KW-0067">ATP-binding</keyword>